<evidence type="ECO:0000256" key="1">
    <source>
        <dbReference type="ARBA" id="ARBA00004123"/>
    </source>
</evidence>
<dbReference type="KEGG" id="hazt:108666347"/>
<comment type="similarity">
    <text evidence="3">Belongs to the translin family.</text>
</comment>
<dbReference type="GO" id="GO:0003697">
    <property type="term" value="F:single-stranded DNA binding"/>
    <property type="evidence" value="ECO:0007669"/>
    <property type="project" value="InterPro"/>
</dbReference>
<protein>
    <recommendedName>
        <fullName evidence="5">Translin</fullName>
    </recommendedName>
    <alternativeName>
        <fullName evidence="12">Component 3 of promoter of RISC</fullName>
    </alternativeName>
</protein>
<keyword evidence="9" id="KW-0539">Nucleus</keyword>
<gene>
    <name evidence="15 16" type="primary">LOC108666347</name>
</gene>
<comment type="function">
    <text evidence="10">DNA-binding protein that specifically recognizes consensus sequences at the breakpoint junctions in chromosomal translocations, mostly involving immunoglobulin (Ig)/T-cell receptor gene segments. Seems to recognize single-stranded DNA ends generated by staggered breaks occurring at recombination hot spots.</text>
</comment>
<dbReference type="GeneID" id="108666347"/>
<dbReference type="GO" id="GO:0005634">
    <property type="term" value="C:nucleus"/>
    <property type="evidence" value="ECO:0007669"/>
    <property type="project" value="UniProtKB-SubCell"/>
</dbReference>
<evidence type="ECO:0000256" key="3">
    <source>
        <dbReference type="ARBA" id="ARBA00005902"/>
    </source>
</evidence>
<dbReference type="RefSeq" id="XP_047736426.1">
    <property type="nucleotide sequence ID" value="XM_047880470.1"/>
</dbReference>
<dbReference type="Pfam" id="PF01997">
    <property type="entry name" value="Translin"/>
    <property type="match status" value="2"/>
</dbReference>
<keyword evidence="13" id="KW-0460">Magnesium</keyword>
<keyword evidence="13" id="KW-0479">Metal-binding</keyword>
<dbReference type="GO" id="GO:0046872">
    <property type="term" value="F:metal ion binding"/>
    <property type="evidence" value="ECO:0007669"/>
    <property type="project" value="UniProtKB-KW"/>
</dbReference>
<dbReference type="AlphaFoldDB" id="A0A8B7N5V6"/>
<evidence type="ECO:0000313" key="14">
    <source>
        <dbReference type="Proteomes" id="UP000694843"/>
    </source>
</evidence>
<dbReference type="InterPro" id="IPR016069">
    <property type="entry name" value="Translin_C"/>
</dbReference>
<evidence type="ECO:0000256" key="4">
    <source>
        <dbReference type="ARBA" id="ARBA00011685"/>
    </source>
</evidence>
<name>A0A8B7N5V6_HYAAZ</name>
<dbReference type="GO" id="GO:0005737">
    <property type="term" value="C:cytoplasm"/>
    <property type="evidence" value="ECO:0007669"/>
    <property type="project" value="UniProtKB-SubCell"/>
</dbReference>
<dbReference type="GO" id="GO:0016070">
    <property type="term" value="P:RNA metabolic process"/>
    <property type="evidence" value="ECO:0007669"/>
    <property type="project" value="InterPro"/>
</dbReference>
<accession>A0A8B7N5V6</accession>
<dbReference type="GO" id="GO:0043565">
    <property type="term" value="F:sequence-specific DNA binding"/>
    <property type="evidence" value="ECO:0007669"/>
    <property type="project" value="InterPro"/>
</dbReference>
<evidence type="ECO:0000256" key="10">
    <source>
        <dbReference type="ARBA" id="ARBA00025374"/>
    </source>
</evidence>
<keyword evidence="7" id="KW-0694">RNA-binding</keyword>
<evidence type="ECO:0000256" key="9">
    <source>
        <dbReference type="ARBA" id="ARBA00023242"/>
    </source>
</evidence>
<dbReference type="CTD" id="36110"/>
<dbReference type="GO" id="GO:0003723">
    <property type="term" value="F:RNA binding"/>
    <property type="evidence" value="ECO:0007669"/>
    <property type="project" value="UniProtKB-KW"/>
</dbReference>
<dbReference type="InterPro" id="IPR002848">
    <property type="entry name" value="Translin_fam"/>
</dbReference>
<evidence type="ECO:0000313" key="16">
    <source>
        <dbReference type="RefSeq" id="XP_047736426.1"/>
    </source>
</evidence>
<dbReference type="Proteomes" id="UP000694843">
    <property type="component" value="Unplaced"/>
</dbReference>
<evidence type="ECO:0000256" key="13">
    <source>
        <dbReference type="PIRSR" id="PIRSR602848-1"/>
    </source>
</evidence>
<feature type="binding site" evidence="13">
    <location>
        <position position="281"/>
    </location>
    <ligand>
        <name>Mg(2+)</name>
        <dbReference type="ChEBI" id="CHEBI:18420"/>
    </ligand>
</feature>
<dbReference type="InterPro" id="IPR036081">
    <property type="entry name" value="Translin_sf"/>
</dbReference>
<evidence type="ECO:0000256" key="5">
    <source>
        <dbReference type="ARBA" id="ARBA00022196"/>
    </source>
</evidence>
<reference evidence="15 16" key="1">
    <citation type="submission" date="2025-04" db="UniProtKB">
        <authorList>
            <consortium name="RefSeq"/>
        </authorList>
    </citation>
    <scope>IDENTIFICATION</scope>
    <source>
        <tissue evidence="15 16">Whole organism</tissue>
    </source>
</reference>
<dbReference type="Gene3D" id="1.20.58.200">
    <property type="entry name" value="Translin, domain 2"/>
    <property type="match status" value="1"/>
</dbReference>
<comment type="subcellular location">
    <subcellularLocation>
        <location evidence="2">Cytoplasm</location>
    </subcellularLocation>
    <subcellularLocation>
        <location evidence="1">Nucleus</location>
    </subcellularLocation>
</comment>
<comment type="subunit">
    <text evidence="4">Ring-shaped heterooctamer of six TSN and two TSNAX subunits, DNA/RNA binding occurs inside the ring.</text>
</comment>
<comment type="function">
    <text evidence="11">Exhibits both single-stranded and double-stranded endoribonuclease activity. May act as an activator of RNA-induced silencing complex (RISC) by facilitating endonucleolytic cleavage of the siRNA passenger strand.</text>
</comment>
<keyword evidence="6" id="KW-0963">Cytoplasm</keyword>
<dbReference type="RefSeq" id="XP_018008688.1">
    <property type="nucleotide sequence ID" value="XM_018153199.2"/>
</dbReference>
<evidence type="ECO:0000256" key="11">
    <source>
        <dbReference type="ARBA" id="ARBA00025410"/>
    </source>
</evidence>
<evidence type="ECO:0000256" key="12">
    <source>
        <dbReference type="ARBA" id="ARBA00030513"/>
    </source>
</evidence>
<keyword evidence="14" id="KW-1185">Reference proteome</keyword>
<sequence>METIEEIFLKYGSHLEDEQIVRQNIAHETKSLEKINNSMFVLIERLHHEVTDASIQNTCCAIKHELDKAKYAFHNLQQVLPADQFYRYNGLFKVPTQQLVMATALMVYLSEERLVNFEEAASILGLQVFSSKNVEEKELHASVDKDHSTADKTKSNTLTNELDACEFGQLPDVAEKSSNQDAKAQVPKAKKGPEIILAPPEIILARVQSNELDSDGVTESTSTASSFSNFSDKKIEISDNKPDLTTTKSSRNEFIDRINHIDALYLDLEDFLIGTLKIGSELARLSVNAVSCENFVLPFRVNKFLRELHAGYTLLQLRNSYLRKTYDELKYSLKKTEDIVYNLSVRGLKPLTFNK</sequence>
<evidence type="ECO:0000256" key="7">
    <source>
        <dbReference type="ARBA" id="ARBA00022884"/>
    </source>
</evidence>
<dbReference type="InterPro" id="IPR033956">
    <property type="entry name" value="Translin"/>
</dbReference>
<keyword evidence="8" id="KW-0238">DNA-binding</keyword>
<evidence type="ECO:0000256" key="6">
    <source>
        <dbReference type="ARBA" id="ARBA00022490"/>
    </source>
</evidence>
<evidence type="ECO:0000256" key="8">
    <source>
        <dbReference type="ARBA" id="ARBA00023125"/>
    </source>
</evidence>
<proteinExistence type="inferred from homology"/>
<dbReference type="InterPro" id="IPR016068">
    <property type="entry name" value="Translin_N"/>
</dbReference>
<evidence type="ECO:0000256" key="2">
    <source>
        <dbReference type="ARBA" id="ARBA00004496"/>
    </source>
</evidence>
<dbReference type="SUPFAM" id="SSF74784">
    <property type="entry name" value="Translin"/>
    <property type="match status" value="2"/>
</dbReference>
<dbReference type="PANTHER" id="PTHR10741">
    <property type="entry name" value="TRANSLIN AND TRANSLIN ASSOCIATED PROTEIN X"/>
    <property type="match status" value="1"/>
</dbReference>
<evidence type="ECO:0000313" key="15">
    <source>
        <dbReference type="RefSeq" id="XP_018008688.1"/>
    </source>
</evidence>
<dbReference type="OrthoDB" id="829at2759"/>
<dbReference type="Gene3D" id="1.20.58.190">
    <property type="entry name" value="Translin, domain 1"/>
    <property type="match status" value="1"/>
</dbReference>
<dbReference type="CDD" id="cd14819">
    <property type="entry name" value="Translin"/>
    <property type="match status" value="1"/>
</dbReference>
<organism evidence="14 15">
    <name type="scientific">Hyalella azteca</name>
    <name type="common">Amphipod</name>
    <dbReference type="NCBI Taxonomy" id="294128"/>
    <lineage>
        <taxon>Eukaryota</taxon>
        <taxon>Metazoa</taxon>
        <taxon>Ecdysozoa</taxon>
        <taxon>Arthropoda</taxon>
        <taxon>Crustacea</taxon>
        <taxon>Multicrustacea</taxon>
        <taxon>Malacostraca</taxon>
        <taxon>Eumalacostraca</taxon>
        <taxon>Peracarida</taxon>
        <taxon>Amphipoda</taxon>
        <taxon>Senticaudata</taxon>
        <taxon>Talitrida</taxon>
        <taxon>Talitroidea</taxon>
        <taxon>Hyalellidae</taxon>
        <taxon>Hyalella</taxon>
    </lineage>
</organism>
<dbReference type="OMA" id="HELFRHI"/>